<dbReference type="PIRSF" id="PIRSF006230">
    <property type="entry name" value="MG442"/>
    <property type="match status" value="1"/>
</dbReference>
<evidence type="ECO:0000256" key="5">
    <source>
        <dbReference type="PIRSR" id="PIRSR006230-1"/>
    </source>
</evidence>
<reference evidence="7" key="2">
    <citation type="submission" date="2021-04" db="EMBL/GenBank/DDBJ databases">
        <authorList>
            <person name="Gilroy R."/>
        </authorList>
    </citation>
    <scope>NUCLEOTIDE SEQUENCE</scope>
    <source>
        <strain evidence="7">ChiSjej1B19-5720</strain>
    </source>
</reference>
<feature type="binding site" evidence="5">
    <location>
        <position position="174"/>
    </location>
    <ligand>
        <name>GTP</name>
        <dbReference type="ChEBI" id="CHEBI:37565"/>
    </ligand>
</feature>
<dbReference type="FunFam" id="3.40.50.300:FF:000590">
    <property type="entry name" value="Ribosome biogenesis GTPase A"/>
    <property type="match status" value="1"/>
</dbReference>
<dbReference type="NCBIfam" id="TIGR03596">
    <property type="entry name" value="GTPase_YlqF"/>
    <property type="match status" value="1"/>
</dbReference>
<name>A0A9D2LTN0_9FIRM</name>
<dbReference type="InterPro" id="IPR006073">
    <property type="entry name" value="GTP-bd"/>
</dbReference>
<dbReference type="EMBL" id="DWYZ01000199">
    <property type="protein sequence ID" value="HJB29212.1"/>
    <property type="molecule type" value="Genomic_DNA"/>
</dbReference>
<dbReference type="PANTHER" id="PTHR45782">
    <property type="entry name" value="MITOCHONDRIAL RIBOSOME-ASSOCIATED GTPASE 1"/>
    <property type="match status" value="1"/>
</dbReference>
<dbReference type="InterPro" id="IPR016478">
    <property type="entry name" value="GTPase_MTG1"/>
</dbReference>
<evidence type="ECO:0000259" key="6">
    <source>
        <dbReference type="PROSITE" id="PS51721"/>
    </source>
</evidence>
<keyword evidence="4" id="KW-0963">Cytoplasm</keyword>
<feature type="binding site" evidence="5">
    <location>
        <begin position="130"/>
        <end position="135"/>
    </location>
    <ligand>
        <name>GTP</name>
        <dbReference type="ChEBI" id="CHEBI:37565"/>
    </ligand>
</feature>
<dbReference type="InterPro" id="IPR027417">
    <property type="entry name" value="P-loop_NTPase"/>
</dbReference>
<feature type="domain" description="CP-type G" evidence="6">
    <location>
        <begin position="10"/>
        <end position="178"/>
    </location>
</feature>
<evidence type="ECO:0000313" key="8">
    <source>
        <dbReference type="Proteomes" id="UP000823842"/>
    </source>
</evidence>
<keyword evidence="3 4" id="KW-0342">GTP-binding</keyword>
<organism evidence="7 8">
    <name type="scientific">Candidatus Blautia faecavium</name>
    <dbReference type="NCBI Taxonomy" id="2838487"/>
    <lineage>
        <taxon>Bacteria</taxon>
        <taxon>Bacillati</taxon>
        <taxon>Bacillota</taxon>
        <taxon>Clostridia</taxon>
        <taxon>Lachnospirales</taxon>
        <taxon>Lachnospiraceae</taxon>
        <taxon>Blautia</taxon>
    </lineage>
</organism>
<protein>
    <recommendedName>
        <fullName evidence="1 4">Ribosome biogenesis GTPase A</fullName>
    </recommendedName>
</protein>
<feature type="binding site" evidence="5">
    <location>
        <begin position="58"/>
        <end position="61"/>
    </location>
    <ligand>
        <name>GTP</name>
        <dbReference type="ChEBI" id="CHEBI:37565"/>
    </ligand>
</feature>
<sequence length="289" mass="32659">MNVQWYPGHMTKAKRQMQEDIKLIDIIIELVDARVPLSSRNPDIDELGRNKARLILLNKADLADESQNEAWKSYFQKKGFFVVQVDSRKGSGMKIIQNTIQEACREKIERDQKRGIKNRPIRAMVVGIPNVGKSTFINTFAGKACAKTGNKPGVTKGKQWIRLNKGVELLDTPGILWPKFQDQEVGLRLAMIGSIKDEILNLEELSLKLIDYLKERYAGALKSRYGAEEEETAVTVLEQIARARGCLKKGEELDFTKASRILFDDFRGGKLGRVSLEWAALEGAQDEDH</sequence>
<evidence type="ECO:0000256" key="1">
    <source>
        <dbReference type="ARBA" id="ARBA00014898"/>
    </source>
</evidence>
<dbReference type="Proteomes" id="UP000823842">
    <property type="component" value="Unassembled WGS sequence"/>
</dbReference>
<dbReference type="AlphaFoldDB" id="A0A9D2LTN0"/>
<dbReference type="Pfam" id="PF01926">
    <property type="entry name" value="MMR_HSR1"/>
    <property type="match status" value="1"/>
</dbReference>
<dbReference type="GO" id="GO:0005737">
    <property type="term" value="C:cytoplasm"/>
    <property type="evidence" value="ECO:0007669"/>
    <property type="project" value="UniProtKB-SubCell"/>
</dbReference>
<dbReference type="InterPro" id="IPR019991">
    <property type="entry name" value="GTP-bd_ribosome_bgen"/>
</dbReference>
<evidence type="ECO:0000256" key="2">
    <source>
        <dbReference type="ARBA" id="ARBA00022741"/>
    </source>
</evidence>
<dbReference type="InterPro" id="IPR030378">
    <property type="entry name" value="G_CP_dom"/>
</dbReference>
<evidence type="ECO:0000313" key="7">
    <source>
        <dbReference type="EMBL" id="HJB29212.1"/>
    </source>
</evidence>
<comment type="similarity">
    <text evidence="4">Belongs to the TRAFAC class YlqF/YawG GTPase family. MTG1 subfamily.</text>
</comment>
<gene>
    <name evidence="7" type="primary">ylqF</name>
    <name evidence="7" type="ORF">IAA06_10535</name>
</gene>
<comment type="function">
    <text evidence="4">Required for a late step of 50S ribosomal subunit assembly. Has GTPase activity.</text>
</comment>
<dbReference type="SUPFAM" id="SSF52540">
    <property type="entry name" value="P-loop containing nucleoside triphosphate hydrolases"/>
    <property type="match status" value="1"/>
</dbReference>
<comment type="caution">
    <text evidence="7">The sequence shown here is derived from an EMBL/GenBank/DDBJ whole genome shotgun (WGS) entry which is preliminary data.</text>
</comment>
<proteinExistence type="inferred from homology"/>
<keyword evidence="2 4" id="KW-0547">Nucleotide-binding</keyword>
<comment type="subcellular location">
    <subcellularLocation>
        <location evidence="4">Cytoplasm</location>
    </subcellularLocation>
</comment>
<dbReference type="GO" id="GO:0005525">
    <property type="term" value="F:GTP binding"/>
    <property type="evidence" value="ECO:0007669"/>
    <property type="project" value="UniProtKB-KW"/>
</dbReference>
<dbReference type="InterPro" id="IPR023179">
    <property type="entry name" value="GTP-bd_ortho_bundle_sf"/>
</dbReference>
<dbReference type="PANTHER" id="PTHR45782:SF4">
    <property type="entry name" value="MITOCHONDRIAL RIBOSOME-ASSOCIATED GTPASE 1"/>
    <property type="match status" value="1"/>
</dbReference>
<dbReference type="PROSITE" id="PS51721">
    <property type="entry name" value="G_CP"/>
    <property type="match status" value="1"/>
</dbReference>
<dbReference type="GO" id="GO:0003924">
    <property type="term" value="F:GTPase activity"/>
    <property type="evidence" value="ECO:0007669"/>
    <property type="project" value="TreeGrafter"/>
</dbReference>
<dbReference type="Gene3D" id="1.10.1580.10">
    <property type="match status" value="1"/>
</dbReference>
<evidence type="ECO:0000256" key="4">
    <source>
        <dbReference type="PIRNR" id="PIRNR006230"/>
    </source>
</evidence>
<reference evidence="7" key="1">
    <citation type="journal article" date="2021" name="PeerJ">
        <title>Extensive microbial diversity within the chicken gut microbiome revealed by metagenomics and culture.</title>
        <authorList>
            <person name="Gilroy R."/>
            <person name="Ravi A."/>
            <person name="Getino M."/>
            <person name="Pursley I."/>
            <person name="Horton D.L."/>
            <person name="Alikhan N.F."/>
            <person name="Baker D."/>
            <person name="Gharbi K."/>
            <person name="Hall N."/>
            <person name="Watson M."/>
            <person name="Adriaenssens E.M."/>
            <person name="Foster-Nyarko E."/>
            <person name="Jarju S."/>
            <person name="Secka A."/>
            <person name="Antonio M."/>
            <person name="Oren A."/>
            <person name="Chaudhuri R.R."/>
            <person name="La Ragione R."/>
            <person name="Hildebrand F."/>
            <person name="Pallen M.J."/>
        </authorList>
    </citation>
    <scope>NUCLEOTIDE SEQUENCE</scope>
    <source>
        <strain evidence="7">ChiSjej1B19-5720</strain>
    </source>
</reference>
<dbReference type="GO" id="GO:0006412">
    <property type="term" value="P:translation"/>
    <property type="evidence" value="ECO:0007669"/>
    <property type="project" value="TreeGrafter"/>
</dbReference>
<accession>A0A9D2LTN0</accession>
<dbReference type="CDD" id="cd01856">
    <property type="entry name" value="YlqF"/>
    <property type="match status" value="1"/>
</dbReference>
<evidence type="ECO:0000256" key="3">
    <source>
        <dbReference type="ARBA" id="ARBA00023134"/>
    </source>
</evidence>
<dbReference type="Gene3D" id="3.40.50.300">
    <property type="entry name" value="P-loop containing nucleotide triphosphate hydrolases"/>
    <property type="match status" value="1"/>
</dbReference>